<evidence type="ECO:0000256" key="1">
    <source>
        <dbReference type="SAM" id="MobiDB-lite"/>
    </source>
</evidence>
<feature type="compositionally biased region" description="Pro residues" evidence="1">
    <location>
        <begin position="165"/>
        <end position="178"/>
    </location>
</feature>
<feature type="region of interest" description="Disordered" evidence="1">
    <location>
        <begin position="128"/>
        <end position="195"/>
    </location>
</feature>
<dbReference type="SUPFAM" id="SSF54184">
    <property type="entry name" value="Penicillin-binding protein 2x (pbp-2x), c-terminal domain"/>
    <property type="match status" value="1"/>
</dbReference>
<proteinExistence type="predicted"/>
<accession>A0A6V8Q492</accession>
<feature type="non-terminal residue" evidence="3">
    <location>
        <position position="1"/>
    </location>
</feature>
<dbReference type="AlphaFoldDB" id="A0A6V8Q492"/>
<dbReference type="Gene3D" id="3.30.10.20">
    <property type="match status" value="2"/>
</dbReference>
<dbReference type="Proteomes" id="UP000561271">
    <property type="component" value="Unassembled WGS sequence"/>
</dbReference>
<name>A0A6V8Q492_9ACTN</name>
<feature type="domain" description="PASTA" evidence="2">
    <location>
        <begin position="26"/>
        <end position="92"/>
    </location>
</feature>
<keyword evidence="3" id="KW-0808">Transferase</keyword>
<gene>
    <name evidence="3" type="ORF">HKBW3S44_01418</name>
</gene>
<dbReference type="RefSeq" id="WP_176231899.1">
    <property type="nucleotide sequence ID" value="NZ_BLSC01000150.1"/>
</dbReference>
<dbReference type="GO" id="GO:0016301">
    <property type="term" value="F:kinase activity"/>
    <property type="evidence" value="ECO:0007669"/>
    <property type="project" value="UniProtKB-KW"/>
</dbReference>
<feature type="compositionally biased region" description="Polar residues" evidence="1">
    <location>
        <begin position="142"/>
        <end position="154"/>
    </location>
</feature>
<sequence length="195" mass="20537">KIMRQSVDPGITVSKRSPIDVVVSQGVPKVIMPDVVGLSFEDAAAILDQYGLKYSREDRVDDGAPAGEIISQSSDPGTEVEKGTIVTLVVSLGPESVQVPNQVGQKAAAAEGKLRKLGLEVNLISVPSPPDQKDLVIHQDPQPGTTVPRGSSVTLHIGDGTVQEQPPPEETQPPPEETQPPGQTEPPSEEPQPAP</sequence>
<dbReference type="CDD" id="cd06577">
    <property type="entry name" value="PASTA_pknB"/>
    <property type="match status" value="2"/>
</dbReference>
<dbReference type="SMART" id="SM00740">
    <property type="entry name" value="PASTA"/>
    <property type="match status" value="2"/>
</dbReference>
<protein>
    <submittedName>
        <fullName evidence="3">Eukaryotic-like serine/threonine-protein kinase</fullName>
    </submittedName>
</protein>
<feature type="domain" description="PASTA" evidence="2">
    <location>
        <begin position="93"/>
        <end position="159"/>
    </location>
</feature>
<organism evidence="3 4">
    <name type="scientific">Candidatus Hakubella thermalkaliphila</name>
    <dbReference type="NCBI Taxonomy" id="2754717"/>
    <lineage>
        <taxon>Bacteria</taxon>
        <taxon>Bacillati</taxon>
        <taxon>Actinomycetota</taxon>
        <taxon>Actinomycetota incertae sedis</taxon>
        <taxon>Candidatus Hakubellales</taxon>
        <taxon>Candidatus Hakubellaceae</taxon>
        <taxon>Candidatus Hakubella</taxon>
    </lineage>
</organism>
<evidence type="ECO:0000313" key="4">
    <source>
        <dbReference type="Proteomes" id="UP000561271"/>
    </source>
</evidence>
<reference evidence="3 4" key="1">
    <citation type="journal article" date="2020" name="Front. Microbiol.">
        <title>Single-cell genomics of novel Actinobacteria with the Wood-Ljungdahl pathway discovered in a serpentinizing system.</title>
        <authorList>
            <person name="Merino N."/>
            <person name="Kawai M."/>
            <person name="Boyd E.S."/>
            <person name="Colman D.R."/>
            <person name="McGlynn S.E."/>
            <person name="Nealson K.H."/>
            <person name="Kurokawa K."/>
            <person name="Hongoh Y."/>
        </authorList>
    </citation>
    <scope>NUCLEOTIDE SEQUENCE [LARGE SCALE GENOMIC DNA]</scope>
    <source>
        <strain evidence="3 4">S44</strain>
    </source>
</reference>
<keyword evidence="3" id="KW-0418">Kinase</keyword>
<evidence type="ECO:0000313" key="3">
    <source>
        <dbReference type="EMBL" id="GFP37741.1"/>
    </source>
</evidence>
<dbReference type="InterPro" id="IPR005543">
    <property type="entry name" value="PASTA_dom"/>
</dbReference>
<dbReference type="Pfam" id="PF03793">
    <property type="entry name" value="PASTA"/>
    <property type="match status" value="2"/>
</dbReference>
<dbReference type="PROSITE" id="PS51178">
    <property type="entry name" value="PASTA"/>
    <property type="match status" value="2"/>
</dbReference>
<dbReference type="EMBL" id="BLSC01000150">
    <property type="protein sequence ID" value="GFP37741.1"/>
    <property type="molecule type" value="Genomic_DNA"/>
</dbReference>
<comment type="caution">
    <text evidence="3">The sequence shown here is derived from an EMBL/GenBank/DDBJ whole genome shotgun (WGS) entry which is preliminary data.</text>
</comment>
<evidence type="ECO:0000259" key="2">
    <source>
        <dbReference type="PROSITE" id="PS51178"/>
    </source>
</evidence>